<comment type="caution">
    <text evidence="2">The sequence shown here is derived from an EMBL/GenBank/DDBJ whole genome shotgun (WGS) entry which is preliminary data.</text>
</comment>
<name>A0A9N8ZVX5_9GLOM</name>
<protein>
    <submittedName>
        <fullName evidence="2">20347_t:CDS:1</fullName>
    </submittedName>
</protein>
<dbReference type="AlphaFoldDB" id="A0A9N8ZVX5"/>
<organism evidence="2 3">
    <name type="scientific">Cetraspora pellucida</name>
    <dbReference type="NCBI Taxonomy" id="1433469"/>
    <lineage>
        <taxon>Eukaryota</taxon>
        <taxon>Fungi</taxon>
        <taxon>Fungi incertae sedis</taxon>
        <taxon>Mucoromycota</taxon>
        <taxon>Glomeromycotina</taxon>
        <taxon>Glomeromycetes</taxon>
        <taxon>Diversisporales</taxon>
        <taxon>Gigasporaceae</taxon>
        <taxon>Cetraspora</taxon>
    </lineage>
</organism>
<gene>
    <name evidence="2" type="ORF">CPELLU_LOCUS2799</name>
</gene>
<reference evidence="2" key="1">
    <citation type="submission" date="2021-06" db="EMBL/GenBank/DDBJ databases">
        <authorList>
            <person name="Kallberg Y."/>
            <person name="Tangrot J."/>
            <person name="Rosling A."/>
        </authorList>
    </citation>
    <scope>NUCLEOTIDE SEQUENCE</scope>
    <source>
        <strain evidence="2">FL966</strain>
    </source>
</reference>
<sequence length="192" mass="21615">MSSLISKRPKLLNTRAKKKNFDLSSEQEKTPIIEAETANTPYLPNSKPSKNNNQGNENWASNIEQEENQLVKANKKLLLLQTKTTSPKNPYISDMVTEQDGPNTNVPNPNHSKENDSINTINDQDVTFEENTTSISISKDGSSLIEVNHKNTNNETPATNHDQDITMELLDCNKENKTKEKEFTLVTSKKNN</sequence>
<feature type="compositionally biased region" description="Polar residues" evidence="1">
    <location>
        <begin position="100"/>
        <end position="110"/>
    </location>
</feature>
<dbReference type="EMBL" id="CAJVQA010001268">
    <property type="protein sequence ID" value="CAG8508547.1"/>
    <property type="molecule type" value="Genomic_DNA"/>
</dbReference>
<evidence type="ECO:0000313" key="2">
    <source>
        <dbReference type="EMBL" id="CAG8508547.1"/>
    </source>
</evidence>
<feature type="compositionally biased region" description="Polar residues" evidence="1">
    <location>
        <begin position="37"/>
        <end position="63"/>
    </location>
</feature>
<feature type="region of interest" description="Disordered" evidence="1">
    <location>
        <begin position="82"/>
        <end position="117"/>
    </location>
</feature>
<accession>A0A9N8ZVX5</accession>
<evidence type="ECO:0000256" key="1">
    <source>
        <dbReference type="SAM" id="MobiDB-lite"/>
    </source>
</evidence>
<evidence type="ECO:0000313" key="3">
    <source>
        <dbReference type="Proteomes" id="UP000789759"/>
    </source>
</evidence>
<feature type="region of interest" description="Disordered" evidence="1">
    <location>
        <begin position="16"/>
        <end position="67"/>
    </location>
</feature>
<dbReference type="Proteomes" id="UP000789759">
    <property type="component" value="Unassembled WGS sequence"/>
</dbReference>
<keyword evidence="3" id="KW-1185">Reference proteome</keyword>
<proteinExistence type="predicted"/>